<sequence length="422" mass="46134">MIFILVLLSAVISLSSASTIDNGVIGDPEIECSSDKVLINFNTQKEFEGHVFVKGHYGDSGCRVDATLQRSASLSVPFDSCDVRRQRSSNPKGLFVSVTVVITFHPMFITMVDKAYNVQCFYMETEKTVTAGLDVSLGLEQQQKIVIMIGGKSGDMEQLTGQLRKNKTLDDINSLQTEVITQNIPMPSCRYLVLDGSATGAPVKFATVGQQVYHKWTCEDENGNDAAGGVYCATVHSCKVADHGGKEVQLLDENGCAVDKFLLNNLEYSSELTGGQTSMVFKFADQPTLFFQCQIRLTLKEGDKCKRSSDACPVPVRGKRDAEQEQTEEGEDVDVFSQSMTVFELDDPINAKLDEMEVQQLNRAVSQHEEVAAIRAKAMCLSPVTFGLLVAVLVSVLLISLITVAVLCLRSRSSGKVHTVSQ</sequence>
<name>A0A914UN21_9BILA</name>
<dbReference type="GO" id="GO:0042302">
    <property type="term" value="F:structural constituent of cuticle"/>
    <property type="evidence" value="ECO:0007669"/>
    <property type="project" value="UniProtKB-KW"/>
</dbReference>
<dbReference type="InterPro" id="IPR001507">
    <property type="entry name" value="ZP_dom"/>
</dbReference>
<dbReference type="InterPro" id="IPR051962">
    <property type="entry name" value="Cuticlin"/>
</dbReference>
<evidence type="ECO:0000256" key="2">
    <source>
        <dbReference type="ARBA" id="ARBA00022460"/>
    </source>
</evidence>
<evidence type="ECO:0000256" key="4">
    <source>
        <dbReference type="ARBA" id="ARBA00022692"/>
    </source>
</evidence>
<dbReference type="WBParaSite" id="PSAMB.scaffold1127size35610.g11150.t3">
    <property type="protein sequence ID" value="PSAMB.scaffold1127size35610.g11150.t3"/>
    <property type="gene ID" value="PSAMB.scaffold1127size35610.g11150"/>
</dbReference>
<dbReference type="GO" id="GO:0005886">
    <property type="term" value="C:plasma membrane"/>
    <property type="evidence" value="ECO:0007669"/>
    <property type="project" value="UniProtKB-SubCell"/>
</dbReference>
<evidence type="ECO:0000313" key="11">
    <source>
        <dbReference type="Proteomes" id="UP000887566"/>
    </source>
</evidence>
<dbReference type="PANTHER" id="PTHR22907">
    <property type="entry name" value="GH04558P"/>
    <property type="match status" value="1"/>
</dbReference>
<dbReference type="Proteomes" id="UP000887566">
    <property type="component" value="Unplaced"/>
</dbReference>
<comment type="subcellular location">
    <subcellularLocation>
        <location evidence="1">Cell membrane</location>
        <topology evidence="1">Single-pass type I membrane protein</topology>
    </subcellularLocation>
</comment>
<dbReference type="AlphaFoldDB" id="A0A914UN21"/>
<evidence type="ECO:0000259" key="10">
    <source>
        <dbReference type="PROSITE" id="PS51034"/>
    </source>
</evidence>
<feature type="transmembrane region" description="Helical" evidence="8">
    <location>
        <begin position="386"/>
        <end position="409"/>
    </location>
</feature>
<dbReference type="PROSITE" id="PS51034">
    <property type="entry name" value="ZP_2"/>
    <property type="match status" value="1"/>
</dbReference>
<keyword evidence="7 8" id="KW-0472">Membrane</keyword>
<dbReference type="SMART" id="SM00241">
    <property type="entry name" value="ZP"/>
    <property type="match status" value="1"/>
</dbReference>
<keyword evidence="2" id="KW-0193">Cuticle</keyword>
<dbReference type="InterPro" id="IPR056953">
    <property type="entry name" value="CUT_N"/>
</dbReference>
<accession>A0A914UN21</accession>
<keyword evidence="11" id="KW-1185">Reference proteome</keyword>
<dbReference type="PANTHER" id="PTHR22907:SF34">
    <property type="entry name" value="ZP DOMAIN-CONTAINING PROTEIN"/>
    <property type="match status" value="1"/>
</dbReference>
<evidence type="ECO:0000256" key="1">
    <source>
        <dbReference type="ARBA" id="ARBA00004251"/>
    </source>
</evidence>
<feature type="domain" description="ZP" evidence="10">
    <location>
        <begin position="31"/>
        <end position="312"/>
    </location>
</feature>
<evidence type="ECO:0000313" key="12">
    <source>
        <dbReference type="WBParaSite" id="PSAMB.scaffold1127size35610.g11150.t3"/>
    </source>
</evidence>
<feature type="chain" id="PRO_5037571158" evidence="9">
    <location>
        <begin position="18"/>
        <end position="422"/>
    </location>
</feature>
<keyword evidence="4 8" id="KW-0812">Transmembrane</keyword>
<protein>
    <submittedName>
        <fullName evidence="12">ZP domain-containing protein</fullName>
    </submittedName>
</protein>
<proteinExistence type="predicted"/>
<reference evidence="12" key="1">
    <citation type="submission" date="2022-11" db="UniProtKB">
        <authorList>
            <consortium name="WormBaseParasite"/>
        </authorList>
    </citation>
    <scope>IDENTIFICATION</scope>
</reference>
<organism evidence="11 12">
    <name type="scientific">Plectus sambesii</name>
    <dbReference type="NCBI Taxonomy" id="2011161"/>
    <lineage>
        <taxon>Eukaryota</taxon>
        <taxon>Metazoa</taxon>
        <taxon>Ecdysozoa</taxon>
        <taxon>Nematoda</taxon>
        <taxon>Chromadorea</taxon>
        <taxon>Plectida</taxon>
        <taxon>Plectina</taxon>
        <taxon>Plectoidea</taxon>
        <taxon>Plectidae</taxon>
        <taxon>Plectus</taxon>
    </lineage>
</organism>
<evidence type="ECO:0000256" key="6">
    <source>
        <dbReference type="ARBA" id="ARBA00022989"/>
    </source>
</evidence>
<keyword evidence="6 8" id="KW-1133">Transmembrane helix</keyword>
<evidence type="ECO:0000256" key="8">
    <source>
        <dbReference type="SAM" id="Phobius"/>
    </source>
</evidence>
<evidence type="ECO:0000256" key="3">
    <source>
        <dbReference type="ARBA" id="ARBA00022475"/>
    </source>
</evidence>
<dbReference type="Pfam" id="PF25057">
    <property type="entry name" value="CUT_N"/>
    <property type="match status" value="1"/>
</dbReference>
<dbReference type="InterPro" id="IPR057475">
    <property type="entry name" value="CUT_C"/>
</dbReference>
<evidence type="ECO:0000256" key="5">
    <source>
        <dbReference type="ARBA" id="ARBA00022729"/>
    </source>
</evidence>
<dbReference type="Pfam" id="PF25301">
    <property type="entry name" value="CUT_C"/>
    <property type="match status" value="1"/>
</dbReference>
<evidence type="ECO:0000256" key="9">
    <source>
        <dbReference type="SAM" id="SignalP"/>
    </source>
</evidence>
<evidence type="ECO:0000256" key="7">
    <source>
        <dbReference type="ARBA" id="ARBA00023136"/>
    </source>
</evidence>
<keyword evidence="3" id="KW-1003">Cell membrane</keyword>
<keyword evidence="5 9" id="KW-0732">Signal</keyword>
<feature type="signal peptide" evidence="9">
    <location>
        <begin position="1"/>
        <end position="17"/>
    </location>
</feature>